<protein>
    <submittedName>
        <fullName evidence="2">Uncharacterized protein</fullName>
    </submittedName>
</protein>
<sequence>MANAASASKLLSLNNGPEDTMTAIFPARKFARERHSSTAAAPTASVPKPRRRQEASKPKPTATRDFLAEFRISLFLRTGLARTVKNSAAGRVFRYLRQIIDLECRSQQESVIPISKGEFATDRTGGLMKPHREEVARHAPARTSRRDQKHTHATRLTARRQESEENIANGKQCHKKCSNERDERNNGNGPAEQQHHAAEKGNSSKLCPMLSSPAYTCPFRSRKSLRKFNHQGPWGVAVAKKGKR</sequence>
<accession>A0ABR1YAS8</accession>
<feature type="region of interest" description="Disordered" evidence="1">
    <location>
        <begin position="130"/>
        <end position="205"/>
    </location>
</feature>
<comment type="caution">
    <text evidence="2">The sequence shown here is derived from an EMBL/GenBank/DDBJ whole genome shotgun (WGS) entry which is preliminary data.</text>
</comment>
<reference evidence="2 3" key="1">
    <citation type="submission" date="2024-04" db="EMBL/GenBank/DDBJ databases">
        <title>Phyllosticta paracitricarpa is synonymous to the EU quarantine fungus P. citricarpa based on phylogenomic analyses.</title>
        <authorList>
            <consortium name="Lawrence Berkeley National Laboratory"/>
            <person name="Van Ingen-Buijs V.A."/>
            <person name="Van Westerhoven A.C."/>
            <person name="Haridas S."/>
            <person name="Skiadas P."/>
            <person name="Martin F."/>
            <person name="Groenewald J.Z."/>
            <person name="Crous P.W."/>
            <person name="Seidl M.F."/>
        </authorList>
    </citation>
    <scope>NUCLEOTIDE SEQUENCE [LARGE SCALE GENOMIC DNA]</scope>
    <source>
        <strain evidence="2 3">CBS 123374</strain>
    </source>
</reference>
<evidence type="ECO:0000256" key="1">
    <source>
        <dbReference type="SAM" id="MobiDB-lite"/>
    </source>
</evidence>
<feature type="region of interest" description="Disordered" evidence="1">
    <location>
        <begin position="32"/>
        <end position="62"/>
    </location>
</feature>
<gene>
    <name evidence="2" type="ORF">HDK90DRAFT_470424</name>
</gene>
<proteinExistence type="predicted"/>
<dbReference type="EMBL" id="JBBWRZ010000013">
    <property type="protein sequence ID" value="KAK8223703.1"/>
    <property type="molecule type" value="Genomic_DNA"/>
</dbReference>
<dbReference type="Proteomes" id="UP001492380">
    <property type="component" value="Unassembled WGS sequence"/>
</dbReference>
<name>A0ABR1YAS8_9PEZI</name>
<evidence type="ECO:0000313" key="2">
    <source>
        <dbReference type="EMBL" id="KAK8223703.1"/>
    </source>
</evidence>
<evidence type="ECO:0000313" key="3">
    <source>
        <dbReference type="Proteomes" id="UP001492380"/>
    </source>
</evidence>
<organism evidence="2 3">
    <name type="scientific">Phyllosticta capitalensis</name>
    <dbReference type="NCBI Taxonomy" id="121624"/>
    <lineage>
        <taxon>Eukaryota</taxon>
        <taxon>Fungi</taxon>
        <taxon>Dikarya</taxon>
        <taxon>Ascomycota</taxon>
        <taxon>Pezizomycotina</taxon>
        <taxon>Dothideomycetes</taxon>
        <taxon>Dothideomycetes incertae sedis</taxon>
        <taxon>Botryosphaeriales</taxon>
        <taxon>Phyllostictaceae</taxon>
        <taxon>Phyllosticta</taxon>
    </lineage>
</organism>
<keyword evidence="3" id="KW-1185">Reference proteome</keyword>